<name>A0A1H6FXR6_9EURY</name>
<dbReference type="AlphaFoldDB" id="A0A1H6FXR6"/>
<dbReference type="EMBL" id="FNWL01000002">
    <property type="protein sequence ID" value="SEH15611.1"/>
    <property type="molecule type" value="Genomic_DNA"/>
</dbReference>
<accession>A0A1H6FXR6</accession>
<gene>
    <name evidence="2" type="ORF">SAMN04487967_2158</name>
</gene>
<evidence type="ECO:0000313" key="2">
    <source>
        <dbReference type="EMBL" id="SEH15611.1"/>
    </source>
</evidence>
<feature type="region of interest" description="Disordered" evidence="1">
    <location>
        <begin position="70"/>
        <end position="94"/>
    </location>
</feature>
<sequence>MIVDRRTMLKAAGTAAVLSTTGLAGCVGGNGDDDDDGSESDALPAYESWVVMDDERATFAYIDWAGLEELEDDADDDEADPTDPEEDDAPDEYEDEDPMIAVPMAGMLAVAMGASFGTVGTGLDTVIDMEGDALAADDADTTLEELLLVNDAYVFTGDVDVEEVETALLEEHDDPLMDAATFEQTDEHGEFTVYESEPEDDADSTATSDAVAVSAEAIVLAPGSETDDGIDSLTPVLEGVEGDGERASDAEADLEWLLETAGEGHIVFGGYGEDEDDETTAPDDEDLEEPDAAGDEEFDDSTGLVASLSLEEDESANGDFAATFDSIDDKTESELEADVGSSADDVTLDIDRDAGRVSASATWDADNETLE</sequence>
<organism evidence="2 3">
    <name type="scientific">Natronorubrum sediminis</name>
    <dbReference type="NCBI Taxonomy" id="640943"/>
    <lineage>
        <taxon>Archaea</taxon>
        <taxon>Methanobacteriati</taxon>
        <taxon>Methanobacteriota</taxon>
        <taxon>Stenosarchaea group</taxon>
        <taxon>Halobacteria</taxon>
        <taxon>Halobacteriales</taxon>
        <taxon>Natrialbaceae</taxon>
        <taxon>Natronorubrum</taxon>
    </lineage>
</organism>
<proteinExistence type="predicted"/>
<evidence type="ECO:0000256" key="1">
    <source>
        <dbReference type="SAM" id="MobiDB-lite"/>
    </source>
</evidence>
<keyword evidence="3" id="KW-1185">Reference proteome</keyword>
<feature type="region of interest" description="Disordered" evidence="1">
    <location>
        <begin position="267"/>
        <end position="305"/>
    </location>
</feature>
<dbReference type="OrthoDB" id="206518at2157"/>
<dbReference type="RefSeq" id="WP_139305404.1">
    <property type="nucleotide sequence ID" value="NZ_FNWL01000002.1"/>
</dbReference>
<feature type="compositionally biased region" description="Acidic residues" evidence="1">
    <location>
        <begin position="272"/>
        <end position="300"/>
    </location>
</feature>
<reference evidence="3" key="1">
    <citation type="submission" date="2016-10" db="EMBL/GenBank/DDBJ databases">
        <authorList>
            <person name="Varghese N."/>
            <person name="Submissions S."/>
        </authorList>
    </citation>
    <scope>NUCLEOTIDE SEQUENCE [LARGE SCALE GENOMIC DNA]</scope>
    <source>
        <strain evidence="3">CGMCC 1.8981</strain>
    </source>
</reference>
<protein>
    <submittedName>
        <fullName evidence="2">Uncharacterized protein</fullName>
    </submittedName>
</protein>
<feature type="region of interest" description="Disordered" evidence="1">
    <location>
        <begin position="324"/>
        <end position="344"/>
    </location>
</feature>
<dbReference type="Proteomes" id="UP000199112">
    <property type="component" value="Unassembled WGS sequence"/>
</dbReference>
<dbReference type="PROSITE" id="PS51257">
    <property type="entry name" value="PROKAR_LIPOPROTEIN"/>
    <property type="match status" value="1"/>
</dbReference>
<evidence type="ECO:0000313" key="3">
    <source>
        <dbReference type="Proteomes" id="UP000199112"/>
    </source>
</evidence>